<proteinExistence type="predicted"/>
<sequence length="62" mass="6988">MGAHEIRIRLGGVSRQRAYMITNRADFPQPVADLSQGKVWLVGDVETWMGVHRRHQSANSEA</sequence>
<evidence type="ECO:0000313" key="2">
    <source>
        <dbReference type="Proteomes" id="UP000198688"/>
    </source>
</evidence>
<dbReference type="STRING" id="113562.SAMN04489716_2377"/>
<reference evidence="1 2" key="1">
    <citation type="submission" date="2016-10" db="EMBL/GenBank/DDBJ databases">
        <authorList>
            <person name="de Groot N.N."/>
        </authorList>
    </citation>
    <scope>NUCLEOTIDE SEQUENCE [LARGE SCALE GENOMIC DNA]</scope>
    <source>
        <strain evidence="1 2">DSM 43941</strain>
    </source>
</reference>
<keyword evidence="2" id="KW-1185">Reference proteome</keyword>
<name>A0A1H1X8B2_9ACTN</name>
<evidence type="ECO:0000313" key="1">
    <source>
        <dbReference type="EMBL" id="SDT05534.1"/>
    </source>
</evidence>
<organism evidence="1 2">
    <name type="scientific">Actinoplanes derwentensis</name>
    <dbReference type="NCBI Taxonomy" id="113562"/>
    <lineage>
        <taxon>Bacteria</taxon>
        <taxon>Bacillati</taxon>
        <taxon>Actinomycetota</taxon>
        <taxon>Actinomycetes</taxon>
        <taxon>Micromonosporales</taxon>
        <taxon>Micromonosporaceae</taxon>
        <taxon>Actinoplanes</taxon>
    </lineage>
</organism>
<protein>
    <recommendedName>
        <fullName evidence="3">Prophage CP4-57 regulatory protein (AlpA)</fullName>
    </recommendedName>
</protein>
<dbReference type="EMBL" id="LT629758">
    <property type="protein sequence ID" value="SDT05534.1"/>
    <property type="molecule type" value="Genomic_DNA"/>
</dbReference>
<dbReference type="Proteomes" id="UP000198688">
    <property type="component" value="Chromosome I"/>
</dbReference>
<gene>
    <name evidence="1" type="ORF">SAMN04489716_2377</name>
</gene>
<evidence type="ECO:0008006" key="3">
    <source>
        <dbReference type="Google" id="ProtNLM"/>
    </source>
</evidence>
<accession>A0A1H1X8B2</accession>
<dbReference type="AlphaFoldDB" id="A0A1H1X8B2"/>
<dbReference type="OrthoDB" id="3400183at2"/>